<accession>A0A6B0VJN8</accession>
<dbReference type="Proteomes" id="UP000434101">
    <property type="component" value="Unassembled WGS sequence"/>
</dbReference>
<dbReference type="AlphaFoldDB" id="A0A6B0VJN8"/>
<keyword evidence="3" id="KW-1185">Reference proteome</keyword>
<gene>
    <name evidence="2" type="ORF">GS429_01725</name>
</gene>
<comment type="caution">
    <text evidence="2">The sequence shown here is derived from an EMBL/GenBank/DDBJ whole genome shotgun (WGS) entry which is preliminary data.</text>
</comment>
<sequence>MSKTTRDRVTPVNDIADRPLDYDDERGTYHAWCVDTDYEPASTAVLMAVSSVRDIDPENLEQLSGRVDPDALNALVGHWTESGSRTGDNSIGFSFAQCAVTVHANGEIVIDPDHSPGESVEP</sequence>
<dbReference type="OrthoDB" id="193772at2157"/>
<protein>
    <recommendedName>
        <fullName evidence="1">Halobacterial output domain-containing protein</fullName>
    </recommendedName>
</protein>
<name>A0A6B0VJN8_9EURY</name>
<dbReference type="RefSeq" id="WP_160062132.1">
    <property type="nucleotide sequence ID" value="NZ_WUYX01000008.1"/>
</dbReference>
<reference evidence="2 3" key="1">
    <citation type="submission" date="2020-01" db="EMBL/GenBank/DDBJ databases">
        <title>Natronorubrum sp. JWXQ-INN 674 isolated from Inner Mongolia Autonomous Region of China.</title>
        <authorList>
            <person name="Xue Q."/>
        </authorList>
    </citation>
    <scope>NUCLEOTIDE SEQUENCE [LARGE SCALE GENOMIC DNA]</scope>
    <source>
        <strain evidence="2 3">JWXQ-INN-674</strain>
    </source>
</reference>
<evidence type="ECO:0000313" key="3">
    <source>
        <dbReference type="Proteomes" id="UP000434101"/>
    </source>
</evidence>
<dbReference type="EMBL" id="WUYX01000008">
    <property type="protein sequence ID" value="MXV60809.1"/>
    <property type="molecule type" value="Genomic_DNA"/>
</dbReference>
<evidence type="ECO:0000259" key="1">
    <source>
        <dbReference type="Pfam" id="PF18545"/>
    </source>
</evidence>
<feature type="domain" description="Halobacterial output" evidence="1">
    <location>
        <begin position="37"/>
        <end position="112"/>
    </location>
</feature>
<organism evidence="2 3">
    <name type="scientific">Natronorubrum halalkaliphilum</name>
    <dbReference type="NCBI Taxonomy" id="2691917"/>
    <lineage>
        <taxon>Archaea</taxon>
        <taxon>Methanobacteriati</taxon>
        <taxon>Methanobacteriota</taxon>
        <taxon>Stenosarchaea group</taxon>
        <taxon>Halobacteria</taxon>
        <taxon>Halobacteriales</taxon>
        <taxon>Natrialbaceae</taxon>
        <taxon>Natronorubrum</taxon>
    </lineage>
</organism>
<evidence type="ECO:0000313" key="2">
    <source>
        <dbReference type="EMBL" id="MXV60809.1"/>
    </source>
</evidence>
<dbReference type="Pfam" id="PF18545">
    <property type="entry name" value="HalOD1"/>
    <property type="match status" value="1"/>
</dbReference>
<dbReference type="InterPro" id="IPR040624">
    <property type="entry name" value="HalOD1"/>
</dbReference>
<proteinExistence type="predicted"/>